<dbReference type="EMBL" id="JAZGSY010000016">
    <property type="protein sequence ID" value="KAL1843443.1"/>
    <property type="molecule type" value="Genomic_DNA"/>
</dbReference>
<dbReference type="Gene3D" id="3.90.550.50">
    <property type="match status" value="1"/>
</dbReference>
<gene>
    <name evidence="1" type="ORF">VTJ49DRAFT_1553</name>
</gene>
<evidence type="ECO:0008006" key="3">
    <source>
        <dbReference type="Google" id="ProtNLM"/>
    </source>
</evidence>
<sequence>MMLAHQFSARGYLVFLAALLLTIFLLTAHRLHTLPPGIIPYFDDATFATTEPSTDKQQIRPQPTTAETTVTGLGEASNSQPEGSADFCGKDWDFLRRKDLGLTDNIIYTRRCIRPAFGDVDRNVVANISSPLVGGTTTINLKSSDCSALTPPPCEPLTLQVPSPYPDHRGRYCHLMFGVASTIERLWASLPEFAHWLSGTGAHLVLVVQDANEVPGGADLAALTAAFQGRGISVTVKPPSIKTAIRRADTPDGASLPSPAPVEQIHFLLINDMLEIATHETQWLGVLDDDTFFPALHPLNQMLATYDHRLPHWLGALSDSWEAVKNWGYMAFGGAGTLLSMPLARELSPHLESCLRETSIRTGDGMLKECMYLRSATRLTLVDGLHQHDIRGDVSGFFESGRKVLSLHHWKSWYRAPVLAMATVTSVCGDCFLQRWRFGGNTLFVNGYSISVYRDGLDGIDLGRMEGTFDSAGPDYAFMYGALRPRLGNEEKKSYRLVATDGPEGKGDDFRQVYVHRAPRGENAAGAMDEVVELIWEV</sequence>
<dbReference type="InterPro" id="IPR006740">
    <property type="entry name" value="DUF604"/>
</dbReference>
<dbReference type="Proteomes" id="UP001583172">
    <property type="component" value="Unassembled WGS sequence"/>
</dbReference>
<protein>
    <recommendedName>
        <fullName evidence="3">Glycosyltransferase family 31 protein</fullName>
    </recommendedName>
</protein>
<evidence type="ECO:0000313" key="1">
    <source>
        <dbReference type="EMBL" id="KAL1843443.1"/>
    </source>
</evidence>
<proteinExistence type="predicted"/>
<comment type="caution">
    <text evidence="1">The sequence shown here is derived from an EMBL/GenBank/DDBJ whole genome shotgun (WGS) entry which is preliminary data.</text>
</comment>
<name>A0ABR3VNH1_HUMIN</name>
<accession>A0ABR3VNH1</accession>
<dbReference type="Pfam" id="PF04646">
    <property type="entry name" value="DUF604"/>
    <property type="match status" value="1"/>
</dbReference>
<organism evidence="1 2">
    <name type="scientific">Humicola insolens</name>
    <name type="common">Soft-rot fungus</name>
    <dbReference type="NCBI Taxonomy" id="85995"/>
    <lineage>
        <taxon>Eukaryota</taxon>
        <taxon>Fungi</taxon>
        <taxon>Dikarya</taxon>
        <taxon>Ascomycota</taxon>
        <taxon>Pezizomycotina</taxon>
        <taxon>Sordariomycetes</taxon>
        <taxon>Sordariomycetidae</taxon>
        <taxon>Sordariales</taxon>
        <taxon>Chaetomiaceae</taxon>
        <taxon>Mycothermus</taxon>
    </lineage>
</organism>
<reference evidence="1 2" key="1">
    <citation type="journal article" date="2024" name="Commun. Biol.">
        <title>Comparative genomic analysis of thermophilic fungi reveals convergent evolutionary adaptations and gene losses.</title>
        <authorList>
            <person name="Steindorff A.S."/>
            <person name="Aguilar-Pontes M.V."/>
            <person name="Robinson A.J."/>
            <person name="Andreopoulos B."/>
            <person name="LaButti K."/>
            <person name="Kuo A."/>
            <person name="Mondo S."/>
            <person name="Riley R."/>
            <person name="Otillar R."/>
            <person name="Haridas S."/>
            <person name="Lipzen A."/>
            <person name="Grimwood J."/>
            <person name="Schmutz J."/>
            <person name="Clum A."/>
            <person name="Reid I.D."/>
            <person name="Moisan M.C."/>
            <person name="Butler G."/>
            <person name="Nguyen T.T.M."/>
            <person name="Dewar K."/>
            <person name="Conant G."/>
            <person name="Drula E."/>
            <person name="Henrissat B."/>
            <person name="Hansel C."/>
            <person name="Singer S."/>
            <person name="Hutchinson M.I."/>
            <person name="de Vries R.P."/>
            <person name="Natvig D.O."/>
            <person name="Powell A.J."/>
            <person name="Tsang A."/>
            <person name="Grigoriev I.V."/>
        </authorList>
    </citation>
    <scope>NUCLEOTIDE SEQUENCE [LARGE SCALE GENOMIC DNA]</scope>
    <source>
        <strain evidence="1 2">CBS 620.91</strain>
    </source>
</reference>
<dbReference type="PANTHER" id="PTHR10811">
    <property type="entry name" value="FRINGE-RELATED"/>
    <property type="match status" value="1"/>
</dbReference>
<keyword evidence="2" id="KW-1185">Reference proteome</keyword>
<evidence type="ECO:0000313" key="2">
    <source>
        <dbReference type="Proteomes" id="UP001583172"/>
    </source>
</evidence>